<organism evidence="3 4">
    <name type="scientific">Meloidogyne enterolobii</name>
    <name type="common">Root-knot nematode worm</name>
    <name type="synonym">Meloidogyne mayaguensis</name>
    <dbReference type="NCBI Taxonomy" id="390850"/>
    <lineage>
        <taxon>Eukaryota</taxon>
        <taxon>Metazoa</taxon>
        <taxon>Ecdysozoa</taxon>
        <taxon>Nematoda</taxon>
        <taxon>Chromadorea</taxon>
        <taxon>Rhabditida</taxon>
        <taxon>Tylenchina</taxon>
        <taxon>Tylenchomorpha</taxon>
        <taxon>Tylenchoidea</taxon>
        <taxon>Meloidogynidae</taxon>
        <taxon>Meloidogyninae</taxon>
        <taxon>Meloidogyne</taxon>
    </lineage>
</organism>
<evidence type="ECO:0000256" key="2">
    <source>
        <dbReference type="SAM" id="Phobius"/>
    </source>
</evidence>
<proteinExistence type="predicted"/>
<dbReference type="Proteomes" id="UP000580250">
    <property type="component" value="Unassembled WGS sequence"/>
</dbReference>
<feature type="region of interest" description="Disordered" evidence="1">
    <location>
        <begin position="302"/>
        <end position="340"/>
    </location>
</feature>
<gene>
    <name evidence="3" type="ORF">MENT_LOCUS7250</name>
</gene>
<keyword evidence="2" id="KW-1133">Transmembrane helix</keyword>
<comment type="caution">
    <text evidence="3">The sequence shown here is derived from an EMBL/GenBank/DDBJ whole genome shotgun (WGS) entry which is preliminary data.</text>
</comment>
<keyword evidence="2" id="KW-0812">Transmembrane</keyword>
<evidence type="ECO:0000313" key="4">
    <source>
        <dbReference type="Proteomes" id="UP000580250"/>
    </source>
</evidence>
<evidence type="ECO:0000313" key="3">
    <source>
        <dbReference type="EMBL" id="CAD2142484.1"/>
    </source>
</evidence>
<dbReference type="EMBL" id="CAJEWN010000029">
    <property type="protein sequence ID" value="CAD2142484.1"/>
    <property type="molecule type" value="Genomic_DNA"/>
</dbReference>
<reference evidence="3 4" key="1">
    <citation type="submission" date="2020-08" db="EMBL/GenBank/DDBJ databases">
        <authorList>
            <person name="Koutsovoulos G."/>
            <person name="Danchin GJ E."/>
        </authorList>
    </citation>
    <scope>NUCLEOTIDE SEQUENCE [LARGE SCALE GENOMIC DNA]</scope>
</reference>
<dbReference type="AlphaFoldDB" id="A0A6V7U507"/>
<evidence type="ECO:0000256" key="1">
    <source>
        <dbReference type="SAM" id="MobiDB-lite"/>
    </source>
</evidence>
<accession>A0A6V7U507</accession>
<sequence length="443" mass="50578">MNTDVRGNGTMVMVMNILIVFLLMFVESLDDQNKYPNLLKPYNLHIQTYVCPNCEAWCANDPFFICGYSCQDIQHIEYDHKLGKRMLERDLSYVQFYAGNASFKPDLHFTSFENETILKEICDDKKTYNCTFTPFIYPLCTLDFKPYDDEMEENENIECEYYAFNGIEHFPRENPKYWTIHFFIQGGSRTKEFEVPWKPCNMKCEDGKLKFDPKAAFKQVKDGVRKNKLAVIAISEDAKKATDERLAMKKRIEKLEEMMMEDRRQNKEKNEKLEKEIEDLKKDVKEIKIDVEMLKNWKEMVDQQKEEAREQAKEDQGCGGDEGKKGKGGKKGKPKGRGIAGKVKGGIDGFIEDAENMVKQKGVGMVKKGLKKTIDTLETACMVKTVGLGAPLCSLAADGLGNLADYGVSELCKLVDVGIDKVKEVGEKAWTGIKDTFSGLLSW</sequence>
<protein>
    <submittedName>
        <fullName evidence="3">Uncharacterized protein</fullName>
    </submittedName>
</protein>
<name>A0A6V7U507_MELEN</name>
<keyword evidence="2" id="KW-0472">Membrane</keyword>
<feature type="compositionally biased region" description="Basic and acidic residues" evidence="1">
    <location>
        <begin position="302"/>
        <end position="325"/>
    </location>
</feature>
<feature type="compositionally biased region" description="Basic residues" evidence="1">
    <location>
        <begin position="326"/>
        <end position="336"/>
    </location>
</feature>
<feature type="transmembrane region" description="Helical" evidence="2">
    <location>
        <begin position="7"/>
        <end position="26"/>
    </location>
</feature>